<protein>
    <submittedName>
        <fullName evidence="2">Uncharacterized protein</fullName>
    </submittedName>
</protein>
<reference evidence="2" key="1">
    <citation type="submission" date="2022-12" db="EMBL/GenBank/DDBJ databases">
        <authorList>
            <person name="Petersen C."/>
        </authorList>
    </citation>
    <scope>NUCLEOTIDE SEQUENCE</scope>
    <source>
        <strain evidence="2">IBT 16125</strain>
    </source>
</reference>
<organism evidence="2 3">
    <name type="scientific">Penicillium daleae</name>
    <dbReference type="NCBI Taxonomy" id="63821"/>
    <lineage>
        <taxon>Eukaryota</taxon>
        <taxon>Fungi</taxon>
        <taxon>Dikarya</taxon>
        <taxon>Ascomycota</taxon>
        <taxon>Pezizomycotina</taxon>
        <taxon>Eurotiomycetes</taxon>
        <taxon>Eurotiomycetidae</taxon>
        <taxon>Eurotiales</taxon>
        <taxon>Aspergillaceae</taxon>
        <taxon>Penicillium</taxon>
    </lineage>
</organism>
<keyword evidence="3" id="KW-1185">Reference proteome</keyword>
<name>A0AAD6CGM3_9EURO</name>
<dbReference type="GeneID" id="81594447"/>
<accession>A0AAD6CGM3</accession>
<dbReference type="RefSeq" id="XP_056771971.1">
    <property type="nucleotide sequence ID" value="XM_056904204.1"/>
</dbReference>
<dbReference type="AlphaFoldDB" id="A0AAD6CGM3"/>
<feature type="region of interest" description="Disordered" evidence="1">
    <location>
        <begin position="175"/>
        <end position="194"/>
    </location>
</feature>
<evidence type="ECO:0000256" key="1">
    <source>
        <dbReference type="SAM" id="MobiDB-lite"/>
    </source>
</evidence>
<reference evidence="2" key="2">
    <citation type="journal article" date="2023" name="IMA Fungus">
        <title>Comparative genomic study of the Penicillium genus elucidates a diverse pangenome and 15 lateral gene transfer events.</title>
        <authorList>
            <person name="Petersen C."/>
            <person name="Sorensen T."/>
            <person name="Nielsen M.R."/>
            <person name="Sondergaard T.E."/>
            <person name="Sorensen J.L."/>
            <person name="Fitzpatrick D.A."/>
            <person name="Frisvad J.C."/>
            <person name="Nielsen K.L."/>
        </authorList>
    </citation>
    <scope>NUCLEOTIDE SEQUENCE</scope>
    <source>
        <strain evidence="2">IBT 16125</strain>
    </source>
</reference>
<dbReference type="Proteomes" id="UP001213681">
    <property type="component" value="Unassembled WGS sequence"/>
</dbReference>
<evidence type="ECO:0000313" key="3">
    <source>
        <dbReference type="Proteomes" id="UP001213681"/>
    </source>
</evidence>
<feature type="region of interest" description="Disordered" evidence="1">
    <location>
        <begin position="132"/>
        <end position="155"/>
    </location>
</feature>
<comment type="caution">
    <text evidence="2">The sequence shown here is derived from an EMBL/GenBank/DDBJ whole genome shotgun (WGS) entry which is preliminary data.</text>
</comment>
<gene>
    <name evidence="2" type="ORF">N7458_000810</name>
</gene>
<feature type="compositionally biased region" description="Polar residues" evidence="1">
    <location>
        <begin position="237"/>
        <end position="258"/>
    </location>
</feature>
<proteinExistence type="predicted"/>
<feature type="region of interest" description="Disordered" evidence="1">
    <location>
        <begin position="237"/>
        <end position="282"/>
    </location>
</feature>
<dbReference type="EMBL" id="JAPVEA010000001">
    <property type="protein sequence ID" value="KAJ5465124.1"/>
    <property type="molecule type" value="Genomic_DNA"/>
</dbReference>
<evidence type="ECO:0000313" key="2">
    <source>
        <dbReference type="EMBL" id="KAJ5465124.1"/>
    </source>
</evidence>
<sequence length="552" mass="60995">MLSFEIMPLEPLGAEFPLGVLDRVPLVSTVSFTHLTGNSTQLTPPSMNSLVKQASSYGENLPRVPASSSRTPLARVASRMFTPESSVLKGLAESSSVETSITSTPCPVTKSILKPSTRGISIKNTTTLAPVEQTRPSTGMPVSFSVKGSTSSAVHPSMKHLEMKVHSNHLRYSSMTTSPMPAERTGPKEKSVTFEDCPCGEQDCILRRPRITTAPTTDGNAERKSKAMVFEGWPFEQDNSTLQTPPMNTSLTPDSSKSAVPDPRNTQDDPNPNGKRPSAQGWFMTTLSNKPVGYDFIKSCRDIRAQPDNKYAVEGWAIREGSLVIGISPSHVVPTGEQYLDQLELKEGKFYMVEHIYSDMWAFCVEFSTIKPHQGRIAGAPNEVVGLGFVPLCAVTLAANYSSFLERCREYQKNPYKMPLTPTNGGRMLPPVRIQSLAVSREMDLMIMKGQNDFNSKKAFNICEKFRPIGEGEPEYEPSDRIGKMKSFIKAPHRAWKKLTSKKLHIKGSWVGPDAVPLRPEPRPRKKLIKTLHRSLDITGGVKRLCDRIRGT</sequence>